<feature type="region of interest" description="Disordered" evidence="1">
    <location>
        <begin position="1"/>
        <end position="27"/>
    </location>
</feature>
<evidence type="ECO:0000256" key="1">
    <source>
        <dbReference type="SAM" id="MobiDB-lite"/>
    </source>
</evidence>
<dbReference type="WBParaSite" id="L893_g7874.t1">
    <property type="protein sequence ID" value="L893_g7874.t1"/>
    <property type="gene ID" value="L893_g7874"/>
</dbReference>
<keyword evidence="2" id="KW-1185">Reference proteome</keyword>
<dbReference type="Proteomes" id="UP000095287">
    <property type="component" value="Unplaced"/>
</dbReference>
<evidence type="ECO:0000313" key="2">
    <source>
        <dbReference type="Proteomes" id="UP000095287"/>
    </source>
</evidence>
<proteinExistence type="predicted"/>
<organism evidence="2 3">
    <name type="scientific">Steinernema glaseri</name>
    <dbReference type="NCBI Taxonomy" id="37863"/>
    <lineage>
        <taxon>Eukaryota</taxon>
        <taxon>Metazoa</taxon>
        <taxon>Ecdysozoa</taxon>
        <taxon>Nematoda</taxon>
        <taxon>Chromadorea</taxon>
        <taxon>Rhabditida</taxon>
        <taxon>Tylenchina</taxon>
        <taxon>Panagrolaimomorpha</taxon>
        <taxon>Strongyloidoidea</taxon>
        <taxon>Steinernematidae</taxon>
        <taxon>Steinernema</taxon>
    </lineage>
</organism>
<evidence type="ECO:0000313" key="3">
    <source>
        <dbReference type="WBParaSite" id="L893_g7874.t1"/>
    </source>
</evidence>
<name>A0A1I8AQ05_9BILA</name>
<sequence>MEIETPLTHPPPSSPFQPSSSHSRTFAPAKKPCVKVHQFALVSQGWGIPKWLNWPGHKLFSPLIITPPPILH</sequence>
<accession>A0A1I8AQ05</accession>
<reference evidence="3" key="1">
    <citation type="submission" date="2016-11" db="UniProtKB">
        <authorList>
            <consortium name="WormBaseParasite"/>
        </authorList>
    </citation>
    <scope>IDENTIFICATION</scope>
</reference>
<dbReference type="AlphaFoldDB" id="A0A1I8AQ05"/>
<protein>
    <submittedName>
        <fullName evidence="3">Uncharacterized protein</fullName>
    </submittedName>
</protein>